<organism evidence="11 12">
    <name type="scientific">Gambusia affinis</name>
    <name type="common">Western mosquitofish</name>
    <name type="synonym">Heterandria affinis</name>
    <dbReference type="NCBI Taxonomy" id="33528"/>
    <lineage>
        <taxon>Eukaryota</taxon>
        <taxon>Metazoa</taxon>
        <taxon>Chordata</taxon>
        <taxon>Craniata</taxon>
        <taxon>Vertebrata</taxon>
        <taxon>Euteleostomi</taxon>
        <taxon>Actinopterygii</taxon>
        <taxon>Neopterygii</taxon>
        <taxon>Teleostei</taxon>
        <taxon>Neoteleostei</taxon>
        <taxon>Acanthomorphata</taxon>
        <taxon>Ovalentaria</taxon>
        <taxon>Atherinomorphae</taxon>
        <taxon>Cyprinodontiformes</taxon>
        <taxon>Poeciliidae</taxon>
        <taxon>Poeciliinae</taxon>
        <taxon>Gambusia</taxon>
    </lineage>
</organism>
<keyword evidence="12" id="KW-1185">Reference proteome</keyword>
<dbReference type="SMART" id="SM00159">
    <property type="entry name" value="PTX"/>
    <property type="match status" value="1"/>
</dbReference>
<dbReference type="SUPFAM" id="SSF49899">
    <property type="entry name" value="Concanavalin A-like lectins/glucanases"/>
    <property type="match status" value="1"/>
</dbReference>
<dbReference type="Gene3D" id="1.20.1070.10">
    <property type="entry name" value="Rhodopsin 7-helix transmembrane proteins"/>
    <property type="match status" value="1"/>
</dbReference>
<dbReference type="PROSITE" id="PS51828">
    <property type="entry name" value="PTX_2"/>
    <property type="match status" value="1"/>
</dbReference>
<keyword evidence="5 8" id="KW-0472">Membrane</keyword>
<dbReference type="EMBL" id="NHOQ01002301">
    <property type="protein sequence ID" value="PWA18519.1"/>
    <property type="molecule type" value="Genomic_DNA"/>
</dbReference>
<dbReference type="Pfam" id="PF00002">
    <property type="entry name" value="7tm_2"/>
    <property type="match status" value="1"/>
</dbReference>
<comment type="caution">
    <text evidence="11">The sequence shown here is derived from an EMBL/GenBank/DDBJ whole genome shotgun (WGS) entry which is preliminary data.</text>
</comment>
<protein>
    <submittedName>
        <fullName evidence="11">Uncharacterized protein</fullName>
    </submittedName>
</protein>
<feature type="transmembrane region" description="Helical" evidence="8">
    <location>
        <begin position="1161"/>
        <end position="1187"/>
    </location>
</feature>
<dbReference type="Proteomes" id="UP000250572">
    <property type="component" value="Unassembled WGS sequence"/>
</dbReference>
<evidence type="ECO:0000256" key="6">
    <source>
        <dbReference type="PROSITE-ProRule" id="PRU01172"/>
    </source>
</evidence>
<feature type="transmembrane region" description="Helical" evidence="8">
    <location>
        <begin position="1056"/>
        <end position="1073"/>
    </location>
</feature>
<evidence type="ECO:0000256" key="2">
    <source>
        <dbReference type="ARBA" id="ARBA00007343"/>
    </source>
</evidence>
<dbReference type="GO" id="GO:0005886">
    <property type="term" value="C:plasma membrane"/>
    <property type="evidence" value="ECO:0007669"/>
    <property type="project" value="TreeGrafter"/>
</dbReference>
<feature type="transmembrane region" description="Helical" evidence="8">
    <location>
        <begin position="1243"/>
        <end position="1263"/>
    </location>
</feature>
<keyword evidence="4 8" id="KW-1133">Transmembrane helix</keyword>
<evidence type="ECO:0000313" key="12">
    <source>
        <dbReference type="Proteomes" id="UP000250572"/>
    </source>
</evidence>
<evidence type="ECO:0000259" key="9">
    <source>
        <dbReference type="PROSITE" id="PS50261"/>
    </source>
</evidence>
<evidence type="ECO:0000256" key="5">
    <source>
        <dbReference type="ARBA" id="ARBA00023136"/>
    </source>
</evidence>
<name>A0A315V8Z8_GAMAF</name>
<dbReference type="STRING" id="33528.ENSGAFP00000022167"/>
<reference evidence="11 12" key="1">
    <citation type="journal article" date="2018" name="G3 (Bethesda)">
        <title>A High-Quality Reference Genome for the Invasive Mosquitofish Gambusia affinis Using a Chicago Library.</title>
        <authorList>
            <person name="Hoffberg S.L."/>
            <person name="Troendle N.J."/>
            <person name="Glenn T.C."/>
            <person name="Mahmud O."/>
            <person name="Louha S."/>
            <person name="Chalopin D."/>
            <person name="Bennetzen J.L."/>
            <person name="Mauricio R."/>
        </authorList>
    </citation>
    <scope>NUCLEOTIDE SEQUENCE [LARGE SCALE GENOMIC DNA]</scope>
    <source>
        <strain evidence="11">NE01/NJP1002.9</strain>
        <tissue evidence="11">Muscle</tissue>
    </source>
</reference>
<feature type="region of interest" description="Disordered" evidence="7">
    <location>
        <begin position="236"/>
        <end position="270"/>
    </location>
</feature>
<dbReference type="Gene3D" id="2.60.120.200">
    <property type="match status" value="1"/>
</dbReference>
<evidence type="ECO:0000259" key="10">
    <source>
        <dbReference type="PROSITE" id="PS51828"/>
    </source>
</evidence>
<evidence type="ECO:0000256" key="4">
    <source>
        <dbReference type="ARBA" id="ARBA00022989"/>
    </source>
</evidence>
<feature type="domain" description="Pentraxin (PTX)" evidence="10">
    <location>
        <begin position="468"/>
        <end position="674"/>
    </location>
</feature>
<dbReference type="PRINTS" id="PR00249">
    <property type="entry name" value="GPCRSECRETIN"/>
</dbReference>
<dbReference type="PANTHER" id="PTHR12011">
    <property type="entry name" value="ADHESION G-PROTEIN COUPLED RECEPTOR"/>
    <property type="match status" value="1"/>
</dbReference>
<dbReference type="GO" id="GO:0007166">
    <property type="term" value="P:cell surface receptor signaling pathway"/>
    <property type="evidence" value="ECO:0007669"/>
    <property type="project" value="InterPro"/>
</dbReference>
<feature type="transmembrane region" description="Helical" evidence="8">
    <location>
        <begin position="1122"/>
        <end position="1141"/>
    </location>
</feature>
<dbReference type="PANTHER" id="PTHR12011:SF58">
    <property type="entry name" value="ADHESION G-PROTEIN COUPLED RECEPTOR D2"/>
    <property type="match status" value="1"/>
</dbReference>
<dbReference type="Gene3D" id="2.60.220.50">
    <property type="match status" value="1"/>
</dbReference>
<dbReference type="FunFam" id="1.20.1070.10:FF:000252">
    <property type="entry name" value="Adhesion G protein-coupled receptor D2"/>
    <property type="match status" value="1"/>
</dbReference>
<dbReference type="PROSITE" id="PS50261">
    <property type="entry name" value="G_PROTEIN_RECEP_F2_4"/>
    <property type="match status" value="1"/>
</dbReference>
<comment type="caution">
    <text evidence="6">Lacks conserved residue(s) required for the propagation of feature annotation.</text>
</comment>
<comment type="subcellular location">
    <subcellularLocation>
        <location evidence="1">Membrane</location>
        <topology evidence="1">Multi-pass membrane protein</topology>
    </subcellularLocation>
</comment>
<feature type="transmembrane region" description="Helical" evidence="8">
    <location>
        <begin position="1019"/>
        <end position="1044"/>
    </location>
</feature>
<feature type="domain" description="G-protein coupled receptors family 2 profile 2" evidence="9">
    <location>
        <begin position="1017"/>
        <end position="1264"/>
    </location>
</feature>
<dbReference type="Pfam" id="PF00354">
    <property type="entry name" value="Pentaxin"/>
    <property type="match status" value="1"/>
</dbReference>
<accession>A0A315V8Z8</accession>
<proteinExistence type="inferred from homology"/>
<dbReference type="SUPFAM" id="SSF81321">
    <property type="entry name" value="Family A G protein-coupled receptor-like"/>
    <property type="match status" value="1"/>
</dbReference>
<feature type="transmembrane region" description="Helical" evidence="8">
    <location>
        <begin position="1085"/>
        <end position="1110"/>
    </location>
</feature>
<sequence length="1797" mass="199243">MVREREKVRKVERGEGTGVPDYFSTRSQPLISLATPLISLLELICKSMAVAVGLAALSRSAPVISGSSSPSTPHTLDASLPDNYWITMLPVSLMHLSQLWGLGDLRLQDQAICCLLVQPGILTGVGADQSEQRKAARSVHRLVLATDPGCFSPLAKHFAFGIHSAAATEFHPSGGRLQTLHHSTIQWMMMKLQPKTDVTTQSDLTAAHRPGLEYDSLLMDSLDSLLRCISLNSDELPEPSAEMHKPKTQTANESQGQGFSAVNHTPVSSATEQLAEIKNEEPRGLSPLSPLSSLAGLVLLGKAFILAPHVRFQLEIQPASRSLWRVAAREGGTQGGVLKQEGEADGDLGRCTGSTGSFSLRRLYSLQDMVDIDTEVKCDGEPTHAGTETMEQPHEQVKLVHPTSQWVLKLFNNSLPFSRAESFCRGQFSSLITLERSEDKKETVEFLQQTGLRSPVWVKDHPRAESKPFSVLKFPKDSHDGFARVRVSFPAMSSVSVCVRVQWDREWIEVSTVFSYAAPVLTNEFQLRGRVDKQGPIHLALIIHGKHFPYKASFANDGAWHHVCVTWSRMSNHWAIYVDGDRKDTGSGTDMDRDIHGDGILILGQDQDSFGGNFTEPFFGNITDLNVWNVSLESRHIRALNLCSATIQEKLFSWNLSLIDSPHVVKEVKAPLFCPERHHRMEQISKSQSSQPSAFMNQLMKLSNKSQVGPTCMPIKHQMIPDVRQSQLKVPSEEMNIVPSELVQQPSGLDSLAQAAALLNASIQALEDTQQDGLQPADMVTLIQLLTLTADVSSEPSVSAENSSRDNIQELSQHFISVADSIISEDNADKWQAIKEVVNGPMDVVKSVDRMVTRLSPSLTAETDHVTIHAPNIKVELQQQRLGEGSRVESFCGPGSETLGLLDCISVPRQKIQDLQDNGFYKITLVNMWYGSLRPLFNPEENITMEPTVTDGTQRYLGTVLGSAVISSTVLGDDQPVSMAVHFQLQHKAQNSIDAVYDPVCAFWDFDLTSPENERALQVLTFIGCGVSLCGLLFTFILFIAVGVPKSDRTTVHKNLIAALGLAELLLMCSDWATENQVACFMVTALLHLFFMASFCWMLVEGLLLWSKVVSVNISEDRRMKLYYVIGWGLPVLIVGLTLVISRGKYKSHDHCWLSVQTDTIWAFVGPVIFVLTVNAVVLCRVVMVTVSSAHRRAKMLSPSFASKMQTFDLTWAVTRPILILLPVLGLTWMCGVLVHLSVVVSYIFIILNSFQGLYIFLVYAVYNSEVRNAIKRIKEKRKALSFTNCSHPTSFLPSQRVPTTSWSRSPPTSSSLETSESSGPLSSTSTSLVIKNGTLHVFVSSKTPALSEAPPSGSHHNMAPLLTLYQSSYQRCTERSRNISAALMIPLSSAASVTGSSRTFLELSDRVQRALVKVETKNLIVTLLELKGSFVERGEPSRRKTISGAIHQSAWMLSFKKESFVSFSLRHASGNQTQPYRSLLSLTSPIKWSLAFHLEFEKGISPHKAAAYVVQLTGFKPSEEPDGRRLSAAAALSLETKQKFIPLIWMDQQWPFTLSAIKHFNTCSLSLCLSHPSLLLSSFVHEHTECKHTTRETEPGVAANAFHFPSHRLLSCRWGGLALYATHTRTHTQDGEQEDKNGKRKLHTQVVMRRKLSLMSLIHLPNVPKHKMFHIPQLKTETSGNCKWNQNLAHPSPFRGAHEGRAAEFGPEKENPQRKCSNENLLTRLVLPLVLGLISARHEKSDDTANSSISVCRRVGVGVCGRVEKHFSLRWIHKKKGEQSENQKQYQENQFHNSSA</sequence>
<feature type="compositionally biased region" description="Polar residues" evidence="7">
    <location>
        <begin position="1781"/>
        <end position="1797"/>
    </location>
</feature>
<evidence type="ECO:0000313" key="11">
    <source>
        <dbReference type="EMBL" id="PWA18519.1"/>
    </source>
</evidence>
<dbReference type="InterPro" id="IPR017981">
    <property type="entry name" value="GPCR_2-like_7TM"/>
</dbReference>
<evidence type="ECO:0000256" key="1">
    <source>
        <dbReference type="ARBA" id="ARBA00004141"/>
    </source>
</evidence>
<feature type="region of interest" description="Disordered" evidence="7">
    <location>
        <begin position="1292"/>
        <end position="1326"/>
    </location>
</feature>
<keyword evidence="3 8" id="KW-0812">Transmembrane</keyword>
<evidence type="ECO:0000256" key="7">
    <source>
        <dbReference type="SAM" id="MobiDB-lite"/>
    </source>
</evidence>
<dbReference type="GO" id="GO:0007189">
    <property type="term" value="P:adenylate cyclase-activating G protein-coupled receptor signaling pathway"/>
    <property type="evidence" value="ECO:0007669"/>
    <property type="project" value="TreeGrafter"/>
</dbReference>
<dbReference type="InterPro" id="IPR013320">
    <property type="entry name" value="ConA-like_dom_sf"/>
</dbReference>
<evidence type="ECO:0000256" key="3">
    <source>
        <dbReference type="ARBA" id="ARBA00022692"/>
    </source>
</evidence>
<dbReference type="InterPro" id="IPR001759">
    <property type="entry name" value="PTX_dom"/>
</dbReference>
<dbReference type="GO" id="GO:0004930">
    <property type="term" value="F:G protein-coupled receptor activity"/>
    <property type="evidence" value="ECO:0007669"/>
    <property type="project" value="InterPro"/>
</dbReference>
<evidence type="ECO:0000256" key="8">
    <source>
        <dbReference type="SAM" id="Phobius"/>
    </source>
</evidence>
<feature type="compositionally biased region" description="Polar residues" evidence="7">
    <location>
        <begin position="248"/>
        <end position="270"/>
    </location>
</feature>
<feature type="compositionally biased region" description="Low complexity" evidence="7">
    <location>
        <begin position="1299"/>
        <end position="1326"/>
    </location>
</feature>
<comment type="similarity">
    <text evidence="2">Belongs to the G-protein coupled receptor 2 family. Adhesion G-protein coupled receptor (ADGR) subfamily.</text>
</comment>
<feature type="transmembrane region" description="Helical" evidence="8">
    <location>
        <begin position="1218"/>
        <end position="1237"/>
    </location>
</feature>
<dbReference type="InterPro" id="IPR000832">
    <property type="entry name" value="GPCR_2_secretin-like"/>
</dbReference>
<feature type="region of interest" description="Disordered" evidence="7">
    <location>
        <begin position="1777"/>
        <end position="1797"/>
    </location>
</feature>
<dbReference type="InterPro" id="IPR046338">
    <property type="entry name" value="GAIN_dom_sf"/>
</dbReference>
<gene>
    <name evidence="11" type="ORF">CCH79_00009970</name>
</gene>